<dbReference type="Pfam" id="PF13952">
    <property type="entry name" value="DUF4216"/>
    <property type="match status" value="1"/>
</dbReference>
<protein>
    <recommendedName>
        <fullName evidence="6">Transposase-associated domain-containing protein</fullName>
    </recommendedName>
</protein>
<feature type="compositionally biased region" description="Polar residues" evidence="1">
    <location>
        <begin position="693"/>
        <end position="713"/>
    </location>
</feature>
<dbReference type="EMBL" id="PKPP01007910">
    <property type="protein sequence ID" value="PWA52112.1"/>
    <property type="molecule type" value="Genomic_DNA"/>
</dbReference>
<organism evidence="4 5">
    <name type="scientific">Artemisia annua</name>
    <name type="common">Sweet wormwood</name>
    <dbReference type="NCBI Taxonomy" id="35608"/>
    <lineage>
        <taxon>Eukaryota</taxon>
        <taxon>Viridiplantae</taxon>
        <taxon>Streptophyta</taxon>
        <taxon>Embryophyta</taxon>
        <taxon>Tracheophyta</taxon>
        <taxon>Spermatophyta</taxon>
        <taxon>Magnoliopsida</taxon>
        <taxon>eudicotyledons</taxon>
        <taxon>Gunneridae</taxon>
        <taxon>Pentapetalae</taxon>
        <taxon>asterids</taxon>
        <taxon>campanulids</taxon>
        <taxon>Asterales</taxon>
        <taxon>Asteraceae</taxon>
        <taxon>Asteroideae</taxon>
        <taxon>Anthemideae</taxon>
        <taxon>Artemisiinae</taxon>
        <taxon>Artemisia</taxon>
    </lineage>
</organism>
<dbReference type="OrthoDB" id="1303427at2759"/>
<evidence type="ECO:0000259" key="3">
    <source>
        <dbReference type="Pfam" id="PF13963"/>
    </source>
</evidence>
<dbReference type="InterPro" id="IPR004252">
    <property type="entry name" value="Probable_transposase_24"/>
</dbReference>
<dbReference type="PANTHER" id="PTHR48258">
    <property type="entry name" value="DUF4218 DOMAIN-CONTAINING PROTEIN-RELATED"/>
    <property type="match status" value="1"/>
</dbReference>
<dbReference type="Proteomes" id="UP000245207">
    <property type="component" value="Unassembled WGS sequence"/>
</dbReference>
<evidence type="ECO:0008006" key="6">
    <source>
        <dbReference type="Google" id="ProtNLM"/>
    </source>
</evidence>
<dbReference type="Pfam" id="PF03004">
    <property type="entry name" value="Transposase_24"/>
    <property type="match status" value="1"/>
</dbReference>
<feature type="domain" description="DUF4216" evidence="2">
    <location>
        <begin position="126"/>
        <end position="176"/>
    </location>
</feature>
<accession>A0A2U1LSY4</accession>
<feature type="compositionally biased region" description="Polar residues" evidence="1">
    <location>
        <begin position="101"/>
        <end position="115"/>
    </location>
</feature>
<proteinExistence type="predicted"/>
<feature type="region of interest" description="Disordered" evidence="1">
    <location>
        <begin position="26"/>
        <end position="54"/>
    </location>
</feature>
<evidence type="ECO:0000313" key="4">
    <source>
        <dbReference type="EMBL" id="PWA52112.1"/>
    </source>
</evidence>
<reference evidence="4 5" key="1">
    <citation type="journal article" date="2018" name="Mol. Plant">
        <title>The genome of Artemisia annua provides insight into the evolution of Asteraceae family and artemisinin biosynthesis.</title>
        <authorList>
            <person name="Shen Q."/>
            <person name="Zhang L."/>
            <person name="Liao Z."/>
            <person name="Wang S."/>
            <person name="Yan T."/>
            <person name="Shi P."/>
            <person name="Liu M."/>
            <person name="Fu X."/>
            <person name="Pan Q."/>
            <person name="Wang Y."/>
            <person name="Lv Z."/>
            <person name="Lu X."/>
            <person name="Zhang F."/>
            <person name="Jiang W."/>
            <person name="Ma Y."/>
            <person name="Chen M."/>
            <person name="Hao X."/>
            <person name="Li L."/>
            <person name="Tang Y."/>
            <person name="Lv G."/>
            <person name="Zhou Y."/>
            <person name="Sun X."/>
            <person name="Brodelius P.E."/>
            <person name="Rose J.K.C."/>
            <person name="Tang K."/>
        </authorList>
    </citation>
    <scope>NUCLEOTIDE SEQUENCE [LARGE SCALE GENOMIC DNA]</scope>
    <source>
        <strain evidence="5">cv. Huhao1</strain>
        <tissue evidence="4">Leaf</tissue>
    </source>
</reference>
<dbReference type="InterPro" id="IPR025312">
    <property type="entry name" value="DUF4216"/>
</dbReference>
<feature type="compositionally biased region" description="Polar residues" evidence="1">
    <location>
        <begin position="69"/>
        <end position="85"/>
    </location>
</feature>
<dbReference type="PANTHER" id="PTHR48258:SF3">
    <property type="entry name" value="FK506-BINDING PROTEIN 4-LIKE ISOFORM X1"/>
    <property type="match status" value="1"/>
</dbReference>
<gene>
    <name evidence="4" type="ORF">CTI12_AA457850</name>
</gene>
<evidence type="ECO:0000256" key="1">
    <source>
        <dbReference type="SAM" id="MobiDB-lite"/>
    </source>
</evidence>
<evidence type="ECO:0000313" key="5">
    <source>
        <dbReference type="Proteomes" id="UP000245207"/>
    </source>
</evidence>
<feature type="region of interest" description="Disordered" evidence="1">
    <location>
        <begin position="693"/>
        <end position="743"/>
    </location>
</feature>
<evidence type="ECO:0000259" key="2">
    <source>
        <dbReference type="Pfam" id="PF13952"/>
    </source>
</evidence>
<dbReference type="InterPro" id="IPR029480">
    <property type="entry name" value="Transpos_assoc"/>
</dbReference>
<keyword evidence="5" id="KW-1185">Reference proteome</keyword>
<comment type="caution">
    <text evidence="4">The sequence shown here is derived from an EMBL/GenBank/DDBJ whole genome shotgun (WGS) entry which is preliminary data.</text>
</comment>
<feature type="compositionally biased region" description="Polar residues" evidence="1">
    <location>
        <begin position="36"/>
        <end position="51"/>
    </location>
</feature>
<feature type="domain" description="Transposase-associated" evidence="3">
    <location>
        <begin position="312"/>
        <end position="392"/>
    </location>
</feature>
<dbReference type="AlphaFoldDB" id="A0A2U1LSY4"/>
<feature type="region of interest" description="Disordered" evidence="1">
    <location>
        <begin position="66"/>
        <end position="129"/>
    </location>
</feature>
<sequence length="1076" mass="123520">MKPKHKKHEPPHLTAQRLRLAIAAAKRRRIGRAPTTLHQQLTMSPPQSTAPSRRIHLSPSTLLRRKLTASHSTAPSTSCSQQSVESPSPPHSTAPSTSRSQQSVESPSPPHSITASRRLRLAPSPSGVKVDGKHGIVDINLKSTHGGNDPFVLAEQAQQVYYTKYPARKRNRIEWCAVYKTTARNAYNIISDVVQDNDEQQGFYQEEEMPPPTIVLVDFDLDQVVKLPSTEVEEVQGRSEYCGSRGRGVRRGMKRARVTLNLPTPTQSPHSMSPVANSSVFEASEEVPDTRDVTLHQACYHRAKLKKYITDRSWMERRIASHGCSLTQDFRLGVEEFLEFAYSHPRFVNHEKIKCPCHKCELLKFRDKETVTLHLYRWGFRRFYKTWFAHGESLAPHTTLHAPHTDVHHFDIDDLHLETENHYRDLVIDAIHPEFRQNSLKEAPNSQAEKFFQLLRYAAEPLWDGCENHTRLSAVSQLMNCKSEYNISESCYNRICSINNKLHIFNYPCRPYGKATERLLDESEYRAAQRYVLLNCEEIVPFVKEFDDLMLANNPTVTDGELDRLRDFEFSKWVKTRVRQDRKVDERIRDLCNGPSKFATCYDSCFVNGFKFHTKDYGEHKTTVNSGDNDEQQGFYQEEEMPPPTIVLVDFDLDQVVKLPSTEVEEVQGRSEYCGSRGRGVRRGMKRARVTLNLPTPTQSPHSMSPVANSSVFEASEEVPDTRDQESSTRKRGPIGTNLDKNIPADSSQRKVIHISGLNYLEHEVVRAITKDFKALFSGEETQWHRLDEDLVEIFYKSFQDRYQYEDDVDPKEARHVWEERAKIRFGGLWALVRKNCKKKTNSTNPADWSLVCPEFVHKEDWDGILASWMTEKWKKRSTAGAANRKVVPGDEAGSYVRHTGGCVSFEIHRTRWETELGEMTEIEFFEKLHKKGKGKGDWCDLRAERAAAKYCEIVKKKNDVDDLVDIPFDDEAWVEATGFTKNSNGYGFGLTKQADRIYKKAKRSVAKRSRRYTSRIGDEAWIEAEVNSRVESRMKAFEVDMQQRVQEQVQAQVQAQVQEQVKKFLVGLQNGVPAF</sequence>
<dbReference type="Pfam" id="PF13963">
    <property type="entry name" value="Transpos_assoc"/>
    <property type="match status" value="1"/>
</dbReference>
<name>A0A2U1LSY4_ARTAN</name>
<feature type="compositionally biased region" description="Basic and acidic residues" evidence="1">
    <location>
        <begin position="720"/>
        <end position="729"/>
    </location>
</feature>